<keyword evidence="4" id="KW-1185">Reference proteome</keyword>
<evidence type="ECO:0000313" key="4">
    <source>
        <dbReference type="Proteomes" id="UP001295740"/>
    </source>
</evidence>
<feature type="chain" id="PRO_5042536073" evidence="2">
    <location>
        <begin position="22"/>
        <end position="453"/>
    </location>
</feature>
<gene>
    <name evidence="3" type="ORF">KHLLAP_LOCUS4126</name>
</gene>
<evidence type="ECO:0000256" key="1">
    <source>
        <dbReference type="SAM" id="MobiDB-lite"/>
    </source>
</evidence>
<dbReference type="Proteomes" id="UP001295740">
    <property type="component" value="Unassembled WGS sequence"/>
</dbReference>
<organism evidence="3 4">
    <name type="scientific">Anthostomella pinea</name>
    <dbReference type="NCBI Taxonomy" id="933095"/>
    <lineage>
        <taxon>Eukaryota</taxon>
        <taxon>Fungi</taxon>
        <taxon>Dikarya</taxon>
        <taxon>Ascomycota</taxon>
        <taxon>Pezizomycotina</taxon>
        <taxon>Sordariomycetes</taxon>
        <taxon>Xylariomycetidae</taxon>
        <taxon>Xylariales</taxon>
        <taxon>Xylariaceae</taxon>
        <taxon>Anthostomella</taxon>
    </lineage>
</organism>
<comment type="caution">
    <text evidence="3">The sequence shown here is derived from an EMBL/GenBank/DDBJ whole genome shotgun (WGS) entry which is preliminary data.</text>
</comment>
<sequence length="453" mass="48564">MHTRSIVGYFQATFLIGLSSAATCYDNKPFGDESLGGDDVAAVLRAQVSGVCQSGNANVQNNDNTWNYGLVEFRIRKADDTTDVSACEDAFGNIIDQCIDGDSDYPNNPFLPIAGTIDGLISSAGEAVSSYSQDSSDSDKANAAASSIAVALAFASVSAAPSSVIASLEAASAAASQVHGKRWTLTMTTEMTIHPPLIHHYQLANFYDPHDIEIYIYIDTFVSIELDDHDDRGPSDTESDDRGLSDTETSGTNAIGGSSSNKEVVPGCKLVASWSSNYGDVYYGDGDCLRDSSNNIIDNQCCTASTTDTVANPYYQEPEDTSTPEDTLTANCWTSDQQPKQLGDIKDVQNHAEAFRSALQKHSVVMSSDDVQLPDSVLSESQVKGGTSNGDFLIFSFLWSKQGCADPDQPTSIDFTYSQDDCVKHYVSQNAEKCPYGGQAVTDCGLWFINATS</sequence>
<dbReference type="AlphaFoldDB" id="A0AAI8YG95"/>
<dbReference type="EMBL" id="CAUWAG010000006">
    <property type="protein sequence ID" value="CAJ2503658.1"/>
    <property type="molecule type" value="Genomic_DNA"/>
</dbReference>
<protein>
    <submittedName>
        <fullName evidence="3">Uu.00g110520.m01.CDS01</fullName>
    </submittedName>
</protein>
<feature type="compositionally biased region" description="Basic and acidic residues" evidence="1">
    <location>
        <begin position="229"/>
        <end position="245"/>
    </location>
</feature>
<reference evidence="3" key="1">
    <citation type="submission" date="2023-10" db="EMBL/GenBank/DDBJ databases">
        <authorList>
            <person name="Hackl T."/>
        </authorList>
    </citation>
    <scope>NUCLEOTIDE SEQUENCE</scope>
</reference>
<name>A0AAI8YG95_9PEZI</name>
<evidence type="ECO:0000313" key="3">
    <source>
        <dbReference type="EMBL" id="CAJ2503658.1"/>
    </source>
</evidence>
<feature type="region of interest" description="Disordered" evidence="1">
    <location>
        <begin position="229"/>
        <end position="263"/>
    </location>
</feature>
<feature type="compositionally biased region" description="Polar residues" evidence="1">
    <location>
        <begin position="246"/>
        <end position="262"/>
    </location>
</feature>
<keyword evidence="2" id="KW-0732">Signal</keyword>
<proteinExistence type="predicted"/>
<feature type="signal peptide" evidence="2">
    <location>
        <begin position="1"/>
        <end position="21"/>
    </location>
</feature>
<evidence type="ECO:0000256" key="2">
    <source>
        <dbReference type="SAM" id="SignalP"/>
    </source>
</evidence>
<accession>A0AAI8YG95</accession>